<gene>
    <name evidence="1" type="ORF">K1T71_000719</name>
</gene>
<name>A0ACC1DKE4_9NEOP</name>
<dbReference type="EMBL" id="CM034387">
    <property type="protein sequence ID" value="KAJ0184296.1"/>
    <property type="molecule type" value="Genomic_DNA"/>
</dbReference>
<protein>
    <submittedName>
        <fullName evidence="1">Uncharacterized protein</fullName>
    </submittedName>
</protein>
<dbReference type="Proteomes" id="UP000824533">
    <property type="component" value="Linkage Group LG01"/>
</dbReference>
<evidence type="ECO:0000313" key="2">
    <source>
        <dbReference type="Proteomes" id="UP000824533"/>
    </source>
</evidence>
<keyword evidence="2" id="KW-1185">Reference proteome</keyword>
<accession>A0ACC1DKE4</accession>
<comment type="caution">
    <text evidence="1">The sequence shown here is derived from an EMBL/GenBank/DDBJ whole genome shotgun (WGS) entry which is preliminary data.</text>
</comment>
<reference evidence="1 2" key="1">
    <citation type="journal article" date="2021" name="Front. Genet.">
        <title>Chromosome-Level Genome Assembly Reveals Significant Gene Expansion in the Toll and IMD Signaling Pathways of Dendrolimus kikuchii.</title>
        <authorList>
            <person name="Zhou J."/>
            <person name="Wu P."/>
            <person name="Xiong Z."/>
            <person name="Liu N."/>
            <person name="Zhao N."/>
            <person name="Ji M."/>
            <person name="Qiu Y."/>
            <person name="Yang B."/>
        </authorList>
    </citation>
    <scope>NUCLEOTIDE SEQUENCE [LARGE SCALE GENOMIC DNA]</scope>
    <source>
        <strain evidence="1">Ann1</strain>
    </source>
</reference>
<sequence length="95" mass="11153">MPRYLKKHIEHVHLGKKAPRNKMCQYCGKAFTTNVILQCHIRTHTMERPLNCPHCTATFAHMAARYNHVKLVHNPNKTRKSKQTKQKYKESGDNK</sequence>
<proteinExistence type="predicted"/>
<evidence type="ECO:0000313" key="1">
    <source>
        <dbReference type="EMBL" id="KAJ0184296.1"/>
    </source>
</evidence>
<organism evidence="1 2">
    <name type="scientific">Dendrolimus kikuchii</name>
    <dbReference type="NCBI Taxonomy" id="765133"/>
    <lineage>
        <taxon>Eukaryota</taxon>
        <taxon>Metazoa</taxon>
        <taxon>Ecdysozoa</taxon>
        <taxon>Arthropoda</taxon>
        <taxon>Hexapoda</taxon>
        <taxon>Insecta</taxon>
        <taxon>Pterygota</taxon>
        <taxon>Neoptera</taxon>
        <taxon>Endopterygota</taxon>
        <taxon>Lepidoptera</taxon>
        <taxon>Glossata</taxon>
        <taxon>Ditrysia</taxon>
        <taxon>Bombycoidea</taxon>
        <taxon>Lasiocampidae</taxon>
        <taxon>Dendrolimus</taxon>
    </lineage>
</organism>